<dbReference type="InterPro" id="IPR009362">
    <property type="entry name" value="YhcG_C"/>
</dbReference>
<proteinExistence type="predicted"/>
<gene>
    <name evidence="3" type="ORF">NJU99_06735</name>
</gene>
<dbReference type="InterPro" id="IPR041527">
    <property type="entry name" value="YhcG_N"/>
</dbReference>
<dbReference type="Proteomes" id="UP001060012">
    <property type="component" value="Chromosome"/>
</dbReference>
<feature type="domain" description="YhcG N-terminal" evidence="2">
    <location>
        <begin position="18"/>
        <end position="162"/>
    </location>
</feature>
<sequence length="297" mass="34586">MQIDKTDLDKYKSWLESLKEKFQSSQIKASIQVNSTLLEYYWNLAGEIIEKEKSHKWGTGFLKQLSSDLMKEFPDVKGFSYRNIRYIKQWYLFWQQAVANLESEIWQQLVARLFLIPWGHNLVIISKSKSIDEAIYYVNNTIKNGISRTVLVHQMETNLYSREAKALTNFSQTLPDMQSDLAREVTKDPYVFDFLTLSKDYQERELKTVDFKPEFAGKLNFYISAVDGELKSKEDNPTIGILICKSKNDTVVEYSLKDINKPMGVSEYELTHVLPENLKSSLPTIEEIEAELEMLDE</sequence>
<dbReference type="PANTHER" id="PTHR30547:SF0">
    <property type="entry name" value="BLR8175 PROTEIN"/>
    <property type="match status" value="1"/>
</dbReference>
<dbReference type="InterPro" id="IPR053148">
    <property type="entry name" value="PD-DEXK-like_domain"/>
</dbReference>
<dbReference type="PANTHER" id="PTHR30547">
    <property type="entry name" value="UNCHARACTERIZED PROTEIN YHCG-RELATED"/>
    <property type="match status" value="1"/>
</dbReference>
<reference evidence="3" key="1">
    <citation type="submission" date="2022-07" db="EMBL/GenBank/DDBJ databases">
        <title>Arcobacter roscoffensis sp. nov., a marine bacterium isolated from coastal seawater collected from Roscoff, France.</title>
        <authorList>
            <person name="Pascual J."/>
            <person name="Lepeaux C."/>
            <person name="Methner A."/>
            <person name="Overmann J."/>
        </authorList>
    </citation>
    <scope>NUCLEOTIDE SEQUENCE</scope>
    <source>
        <strain evidence="3">ARW1-2F2</strain>
    </source>
</reference>
<dbReference type="EMBL" id="CP100595">
    <property type="protein sequence ID" value="UTJ07787.1"/>
    <property type="molecule type" value="Genomic_DNA"/>
</dbReference>
<organism evidence="3 4">
    <name type="scientific">Arcobacter roscoffensis</name>
    <dbReference type="NCBI Taxonomy" id="2961520"/>
    <lineage>
        <taxon>Bacteria</taxon>
        <taxon>Pseudomonadati</taxon>
        <taxon>Campylobacterota</taxon>
        <taxon>Epsilonproteobacteria</taxon>
        <taxon>Campylobacterales</taxon>
        <taxon>Arcobacteraceae</taxon>
        <taxon>Arcobacter</taxon>
    </lineage>
</organism>
<feature type="domain" description="YhcG PDDEXK nuclease" evidence="1">
    <location>
        <begin position="205"/>
        <end position="283"/>
    </location>
</feature>
<keyword evidence="4" id="KW-1185">Reference proteome</keyword>
<evidence type="ECO:0000313" key="4">
    <source>
        <dbReference type="Proteomes" id="UP001060012"/>
    </source>
</evidence>
<protein>
    <submittedName>
        <fullName evidence="3">PDDEXK nuclease domain-containing protein</fullName>
    </submittedName>
</protein>
<name>A0ABY5E6L5_9BACT</name>
<dbReference type="Pfam" id="PF06250">
    <property type="entry name" value="YhcG_C"/>
    <property type="match status" value="1"/>
</dbReference>
<accession>A0ABY5E6L5</accession>
<dbReference type="RefSeq" id="WP_254577961.1">
    <property type="nucleotide sequence ID" value="NZ_CP100595.1"/>
</dbReference>
<evidence type="ECO:0000259" key="2">
    <source>
        <dbReference type="Pfam" id="PF17761"/>
    </source>
</evidence>
<evidence type="ECO:0000313" key="3">
    <source>
        <dbReference type="EMBL" id="UTJ07787.1"/>
    </source>
</evidence>
<dbReference type="Pfam" id="PF17761">
    <property type="entry name" value="DUF1016_N"/>
    <property type="match status" value="1"/>
</dbReference>
<evidence type="ECO:0000259" key="1">
    <source>
        <dbReference type="Pfam" id="PF06250"/>
    </source>
</evidence>